<dbReference type="EC" id="1.-.-.-" evidence="2"/>
<evidence type="ECO:0000313" key="3">
    <source>
        <dbReference type="Proteomes" id="UP001548713"/>
    </source>
</evidence>
<keyword evidence="2" id="KW-0560">Oxidoreductase</keyword>
<dbReference type="RefSeq" id="WP_353984199.1">
    <property type="nucleotide sequence ID" value="NZ_JBEWLY010000013.1"/>
</dbReference>
<evidence type="ECO:0000313" key="2">
    <source>
        <dbReference type="EMBL" id="MET1755280.1"/>
    </source>
</evidence>
<feature type="domain" description="ER-bound oxygenase mpaB/mpaB'/Rubber oxygenase catalytic" evidence="1">
    <location>
        <begin position="48"/>
        <end position="265"/>
    </location>
</feature>
<dbReference type="EMBL" id="JBEWLY010000013">
    <property type="protein sequence ID" value="MET1755280.1"/>
    <property type="molecule type" value="Genomic_DNA"/>
</dbReference>
<sequence length="281" mass="31299">MLSKPPLPSRLKNVIRRQVVGLFNDVDGGEAPVVRSDNSLFARDSVVWRVHGDIGSMMVGGVASLLMQMLHPSVLAGVWDHSNFRADMHGRLRRTARFIARTTYAQRCEAEAAIATVRRVHDQVNGRLPDGTLYEANDPKLLAWVHVTETTSFLDAWIRYSEPLMSRSDQDSYFAQVARIGEALGADPVPRSRAEAKQIIDAMRPELRVDGRTREVAGLIMEGRTSATLPEAPRKLAMHAAVDLLSPWARAMHGLDLSPFRRPFVRAGTLGVAQTLRWAFR</sequence>
<keyword evidence="3" id="KW-1185">Reference proteome</keyword>
<reference evidence="2 3" key="1">
    <citation type="submission" date="2024-07" db="EMBL/GenBank/DDBJ databases">
        <title>Novosphingobium kalidii RD2P27.</title>
        <authorList>
            <person name="Sun J.-Q."/>
        </authorList>
    </citation>
    <scope>NUCLEOTIDE SEQUENCE [LARGE SCALE GENOMIC DNA]</scope>
    <source>
        <strain evidence="2 3">RD2P27</strain>
    </source>
</reference>
<organism evidence="2 3">
    <name type="scientific">Novosphingobium kalidii</name>
    <dbReference type="NCBI Taxonomy" id="3230299"/>
    <lineage>
        <taxon>Bacteria</taxon>
        <taxon>Pseudomonadati</taxon>
        <taxon>Pseudomonadota</taxon>
        <taxon>Alphaproteobacteria</taxon>
        <taxon>Sphingomonadales</taxon>
        <taxon>Sphingomonadaceae</taxon>
        <taxon>Novosphingobium</taxon>
    </lineage>
</organism>
<comment type="caution">
    <text evidence="2">The sequence shown here is derived from an EMBL/GenBank/DDBJ whole genome shotgun (WGS) entry which is preliminary data.</text>
</comment>
<name>A0ABV2D0Q4_9SPHN</name>
<protein>
    <submittedName>
        <fullName evidence="2">Oxygenase MpaB family protein</fullName>
        <ecNumber evidence="2">1.-.-.-</ecNumber>
    </submittedName>
</protein>
<dbReference type="InterPro" id="IPR018713">
    <property type="entry name" value="MPAB/Lcp_cat_dom"/>
</dbReference>
<dbReference type="PANTHER" id="PTHR36151:SF3">
    <property type="entry name" value="ER-BOUND OXYGENASE MPAB_MPAB'_RUBBER OXYGENASE CATALYTIC DOMAIN-CONTAINING PROTEIN"/>
    <property type="match status" value="1"/>
</dbReference>
<gene>
    <name evidence="2" type="ORF">ABVV53_07395</name>
</gene>
<accession>A0ABV2D0Q4</accession>
<dbReference type="Proteomes" id="UP001548713">
    <property type="component" value="Unassembled WGS sequence"/>
</dbReference>
<dbReference type="PANTHER" id="PTHR36151">
    <property type="entry name" value="BLR2777 PROTEIN"/>
    <property type="match status" value="1"/>
</dbReference>
<dbReference type="Pfam" id="PF09995">
    <property type="entry name" value="MPAB_Lcp_cat"/>
    <property type="match status" value="1"/>
</dbReference>
<dbReference type="GO" id="GO:0016491">
    <property type="term" value="F:oxidoreductase activity"/>
    <property type="evidence" value="ECO:0007669"/>
    <property type="project" value="UniProtKB-KW"/>
</dbReference>
<proteinExistence type="predicted"/>
<evidence type="ECO:0000259" key="1">
    <source>
        <dbReference type="Pfam" id="PF09995"/>
    </source>
</evidence>